<dbReference type="STRING" id="360412.LARV_02160"/>
<dbReference type="Proteomes" id="UP000055060">
    <property type="component" value="Unassembled WGS sequence"/>
</dbReference>
<evidence type="ECO:0000259" key="3">
    <source>
        <dbReference type="Pfam" id="PF16158"/>
    </source>
</evidence>
<evidence type="ECO:0000256" key="2">
    <source>
        <dbReference type="SAM" id="SignalP"/>
    </source>
</evidence>
<organism evidence="4">
    <name type="scientific">Longilinea arvoryzae</name>
    <dbReference type="NCBI Taxonomy" id="360412"/>
    <lineage>
        <taxon>Bacteria</taxon>
        <taxon>Bacillati</taxon>
        <taxon>Chloroflexota</taxon>
        <taxon>Anaerolineae</taxon>
        <taxon>Anaerolineales</taxon>
        <taxon>Anaerolineaceae</taxon>
        <taxon>Longilinea</taxon>
    </lineage>
</organism>
<feature type="signal peptide" evidence="2">
    <location>
        <begin position="1"/>
        <end position="21"/>
    </location>
</feature>
<evidence type="ECO:0000313" key="4">
    <source>
        <dbReference type="EMBL" id="GAP14391.1"/>
    </source>
</evidence>
<evidence type="ECO:0000256" key="1">
    <source>
        <dbReference type="SAM" id="MobiDB-lite"/>
    </source>
</evidence>
<dbReference type="PROSITE" id="PS51257">
    <property type="entry name" value="PROKAR_LIPOPROTEIN"/>
    <property type="match status" value="1"/>
</dbReference>
<evidence type="ECO:0000313" key="5">
    <source>
        <dbReference type="Proteomes" id="UP000055060"/>
    </source>
</evidence>
<dbReference type="RefSeq" id="WP_075073653.1">
    <property type="nucleotide sequence ID" value="NZ_DF967972.1"/>
</dbReference>
<feature type="domain" description="Nbr1 FW" evidence="3">
    <location>
        <begin position="107"/>
        <end position="195"/>
    </location>
</feature>
<feature type="chain" id="PRO_5006632854" evidence="2">
    <location>
        <begin position="22"/>
        <end position="220"/>
    </location>
</feature>
<protein>
    <submittedName>
        <fullName evidence="4">CARDB domain-containing protein</fullName>
    </submittedName>
</protein>
<dbReference type="AlphaFoldDB" id="A0A0S7BA86"/>
<proteinExistence type="predicted"/>
<accession>A0A0S7BA86</accession>
<dbReference type="InterPro" id="IPR032350">
    <property type="entry name" value="Nbr1_FW"/>
</dbReference>
<feature type="region of interest" description="Disordered" evidence="1">
    <location>
        <begin position="52"/>
        <end position="80"/>
    </location>
</feature>
<keyword evidence="5" id="KW-1185">Reference proteome</keyword>
<dbReference type="OrthoDB" id="166916at2"/>
<dbReference type="Gene3D" id="2.60.40.10">
    <property type="entry name" value="Immunoglobulins"/>
    <property type="match status" value="1"/>
</dbReference>
<sequence>MLGMKKSAGFIVLVAAALVLAACAPAATPTPDPAEIRTQVAGTVQAGLTQTAAAAPTSTPTNTPEPTFTPTVSTPTSSVTNTPAATITATHAAAPDMAEVVGVTASATYTPGQEFKVTWTVKNTGTNTWASNYQVRCFTTAYCFNGSSTAFGREVKPGEQIDLTITLKAPSTTGDHTTLWVLTNASGVNFGRGMSYSFKVSSSSAATAAPTKTATVTATP</sequence>
<gene>
    <name evidence="4" type="ORF">LARV_02160</name>
</gene>
<name>A0A0S7BA86_9CHLR</name>
<reference evidence="4" key="1">
    <citation type="submission" date="2015-07" db="EMBL/GenBank/DDBJ databases">
        <title>Draft Genome Sequences of Anaerolinea thermolimosa IMO-1, Bellilinea caldifistulae GOMI-1, Leptolinea tardivitalis YMTK-2, Levilinea saccharolytica KIBI-1,Longilinea arvoryzae KOME-1, Previously Described as Members of the Anaerolineaceae (Chloroflexi).</title>
        <authorList>
            <person name="Sekiguchi Y."/>
            <person name="Ohashi A."/>
            <person name="Matsuura N."/>
            <person name="Tourlousse M.D."/>
        </authorList>
    </citation>
    <scope>NUCLEOTIDE SEQUENCE [LARGE SCALE GENOMIC DNA]</scope>
    <source>
        <strain evidence="4">KOME-1</strain>
    </source>
</reference>
<dbReference type="Pfam" id="PF16158">
    <property type="entry name" value="N_BRCA1_IG"/>
    <property type="match status" value="1"/>
</dbReference>
<keyword evidence="2" id="KW-0732">Signal</keyword>
<dbReference type="EMBL" id="DF967972">
    <property type="protein sequence ID" value="GAP14391.1"/>
    <property type="molecule type" value="Genomic_DNA"/>
</dbReference>
<dbReference type="InterPro" id="IPR013783">
    <property type="entry name" value="Ig-like_fold"/>
</dbReference>